<protein>
    <submittedName>
        <fullName evidence="2">Fasciclin domain-containing protein</fullName>
    </submittedName>
</protein>
<dbReference type="Pfam" id="PF02469">
    <property type="entry name" value="Fasciclin"/>
    <property type="match status" value="1"/>
</dbReference>
<name>A0A316DIN1_9BACT</name>
<dbReference type="RefSeq" id="WP_109744809.1">
    <property type="nucleotide sequence ID" value="NZ_QGGO01000031.1"/>
</dbReference>
<dbReference type="OrthoDB" id="831756at2"/>
<gene>
    <name evidence="2" type="ORF">LV89_04144</name>
</gene>
<dbReference type="AlphaFoldDB" id="A0A316DIN1"/>
<organism evidence="2 3">
    <name type="scientific">Arcicella aurantiaca</name>
    <dbReference type="NCBI Taxonomy" id="591202"/>
    <lineage>
        <taxon>Bacteria</taxon>
        <taxon>Pseudomonadati</taxon>
        <taxon>Bacteroidota</taxon>
        <taxon>Cytophagia</taxon>
        <taxon>Cytophagales</taxon>
        <taxon>Flectobacillaceae</taxon>
        <taxon>Arcicella</taxon>
    </lineage>
</organism>
<feature type="domain" description="FAS1" evidence="1">
    <location>
        <begin position="35"/>
        <end position="157"/>
    </location>
</feature>
<accession>A0A316DIN1</accession>
<dbReference type="Gene3D" id="2.30.180.10">
    <property type="entry name" value="FAS1 domain"/>
    <property type="match status" value="1"/>
</dbReference>
<evidence type="ECO:0000259" key="1">
    <source>
        <dbReference type="PROSITE" id="PS50213"/>
    </source>
</evidence>
<keyword evidence="3" id="KW-1185">Reference proteome</keyword>
<evidence type="ECO:0000313" key="2">
    <source>
        <dbReference type="EMBL" id="PWK18117.1"/>
    </source>
</evidence>
<evidence type="ECO:0000313" key="3">
    <source>
        <dbReference type="Proteomes" id="UP000245489"/>
    </source>
</evidence>
<dbReference type="InterPro" id="IPR036378">
    <property type="entry name" value="FAS1_dom_sf"/>
</dbReference>
<dbReference type="InterPro" id="IPR000782">
    <property type="entry name" value="FAS1_domain"/>
</dbReference>
<dbReference type="PROSITE" id="PS50213">
    <property type="entry name" value="FAS1"/>
    <property type="match status" value="1"/>
</dbReference>
<reference evidence="2 3" key="1">
    <citation type="submission" date="2018-05" db="EMBL/GenBank/DDBJ databases">
        <title>Genomic Encyclopedia of Archaeal and Bacterial Type Strains, Phase II (KMG-II): from individual species to whole genera.</title>
        <authorList>
            <person name="Goeker M."/>
        </authorList>
    </citation>
    <scope>NUCLEOTIDE SEQUENCE [LARGE SCALE GENOMIC DNA]</scope>
    <source>
        <strain evidence="2 3">DSM 22214</strain>
    </source>
</reference>
<sequence length="481" mass="53268">MIKKYTYLLILVISCISLSCERWDDRISLTDASLGRNLLEQISTQPDLSKFQELLVKSGYDKLISASQNYTVFAPSNKALEGFDITSLKDSASIRAFVGNHIALQAYSMPSTSTETNIKLLNGKYAKLNKGVFGESAIVTANVFVGNGVLHILDKYSPVLPSLWSYINSAKEEFAQNKLIANLAYYSFNPEKAIVDSISGTTGRPIYRPGSGFELKNQFTDAVYDLNDEAKQYTYFILNDPALTTEIAKVSPYFKTSTTDSTYTASAWNVVKDLAVEGYYTPDKLPDVLKSKFGVEIPLSKTAIVKTIKLSNGIAYIFNKVDFKLQDKIQSIVVEAETNPVLMQSIASATYAILEKKNPNTNLTTKHLLIAGHAVTNFWVRYRIPQVPAAKYKVYWVAVNDQSRTNYTSSGVTPPVTLTQRLAMGNVTNTTFANVTVTLNNFSEVLLGEYTTNKYGTLDIFLQGSGTTPIVLDYVRLVPVL</sequence>
<proteinExistence type="predicted"/>
<dbReference type="Proteomes" id="UP000245489">
    <property type="component" value="Unassembled WGS sequence"/>
</dbReference>
<dbReference type="SUPFAM" id="SSF82153">
    <property type="entry name" value="FAS1 domain"/>
    <property type="match status" value="1"/>
</dbReference>
<comment type="caution">
    <text evidence="2">The sequence shown here is derived from an EMBL/GenBank/DDBJ whole genome shotgun (WGS) entry which is preliminary data.</text>
</comment>
<dbReference type="PROSITE" id="PS51257">
    <property type="entry name" value="PROKAR_LIPOPROTEIN"/>
    <property type="match status" value="1"/>
</dbReference>
<dbReference type="EMBL" id="QGGO01000031">
    <property type="protein sequence ID" value="PWK18117.1"/>
    <property type="molecule type" value="Genomic_DNA"/>
</dbReference>